<keyword evidence="2" id="KW-1185">Reference proteome</keyword>
<evidence type="ECO:0000313" key="2">
    <source>
        <dbReference type="Proteomes" id="UP001054252"/>
    </source>
</evidence>
<reference evidence="1 2" key="1">
    <citation type="journal article" date="2021" name="Commun. Biol.">
        <title>The genome of Shorea leprosula (Dipterocarpaceae) highlights the ecological relevance of drought in aseasonal tropical rainforests.</title>
        <authorList>
            <person name="Ng K.K.S."/>
            <person name="Kobayashi M.J."/>
            <person name="Fawcett J.A."/>
            <person name="Hatakeyama M."/>
            <person name="Paape T."/>
            <person name="Ng C.H."/>
            <person name="Ang C.C."/>
            <person name="Tnah L.H."/>
            <person name="Lee C.T."/>
            <person name="Nishiyama T."/>
            <person name="Sese J."/>
            <person name="O'Brien M.J."/>
            <person name="Copetti D."/>
            <person name="Mohd Noor M.I."/>
            <person name="Ong R.C."/>
            <person name="Putra M."/>
            <person name="Sireger I.Z."/>
            <person name="Indrioko S."/>
            <person name="Kosugi Y."/>
            <person name="Izuno A."/>
            <person name="Isagi Y."/>
            <person name="Lee S.L."/>
            <person name="Shimizu K.K."/>
        </authorList>
    </citation>
    <scope>NUCLEOTIDE SEQUENCE [LARGE SCALE GENOMIC DNA]</scope>
    <source>
        <strain evidence="1">214</strain>
    </source>
</reference>
<organism evidence="1 2">
    <name type="scientific">Rubroshorea leprosula</name>
    <dbReference type="NCBI Taxonomy" id="152421"/>
    <lineage>
        <taxon>Eukaryota</taxon>
        <taxon>Viridiplantae</taxon>
        <taxon>Streptophyta</taxon>
        <taxon>Embryophyta</taxon>
        <taxon>Tracheophyta</taxon>
        <taxon>Spermatophyta</taxon>
        <taxon>Magnoliopsida</taxon>
        <taxon>eudicotyledons</taxon>
        <taxon>Gunneridae</taxon>
        <taxon>Pentapetalae</taxon>
        <taxon>rosids</taxon>
        <taxon>malvids</taxon>
        <taxon>Malvales</taxon>
        <taxon>Dipterocarpaceae</taxon>
        <taxon>Rubroshorea</taxon>
    </lineage>
</organism>
<dbReference type="AlphaFoldDB" id="A0AAV5J8Z1"/>
<dbReference type="Proteomes" id="UP001054252">
    <property type="component" value="Unassembled WGS sequence"/>
</dbReference>
<protein>
    <submittedName>
        <fullName evidence="1">Uncharacterized protein</fullName>
    </submittedName>
</protein>
<comment type="caution">
    <text evidence="1">The sequence shown here is derived from an EMBL/GenBank/DDBJ whole genome shotgun (WGS) entry which is preliminary data.</text>
</comment>
<name>A0AAV5J8Z1_9ROSI</name>
<evidence type="ECO:0000313" key="1">
    <source>
        <dbReference type="EMBL" id="GKV11078.1"/>
    </source>
</evidence>
<proteinExistence type="predicted"/>
<gene>
    <name evidence="1" type="ORF">SLEP1_g22363</name>
</gene>
<dbReference type="EMBL" id="BPVZ01000033">
    <property type="protein sequence ID" value="GKV11078.1"/>
    <property type="molecule type" value="Genomic_DNA"/>
</dbReference>
<sequence length="56" mass="6398">MDENDPITFAPLSPLVEWSYENPIFKEKDANHMGDFAESSHVIKSLTECLKLACRE</sequence>
<accession>A0AAV5J8Z1</accession>